<comment type="caution">
    <text evidence="1">The sequence shown here is derived from an EMBL/GenBank/DDBJ whole genome shotgun (WGS) entry which is preliminary data.</text>
</comment>
<organism evidence="1 2">
    <name type="scientific">Paragemmobacter straminiformis</name>
    <dbReference type="NCBI Taxonomy" id="2045119"/>
    <lineage>
        <taxon>Bacteria</taxon>
        <taxon>Pseudomonadati</taxon>
        <taxon>Pseudomonadota</taxon>
        <taxon>Alphaproteobacteria</taxon>
        <taxon>Rhodobacterales</taxon>
        <taxon>Paracoccaceae</taxon>
        <taxon>Paragemmobacter</taxon>
    </lineage>
</organism>
<evidence type="ECO:0000313" key="2">
    <source>
        <dbReference type="Proteomes" id="UP000555411"/>
    </source>
</evidence>
<keyword evidence="2" id="KW-1185">Reference proteome</keyword>
<dbReference type="EMBL" id="JACLQD010000001">
    <property type="protein sequence ID" value="MBC2834796.1"/>
    <property type="molecule type" value="Genomic_DNA"/>
</dbReference>
<dbReference type="AlphaFoldDB" id="A0A842I563"/>
<evidence type="ECO:0008006" key="3">
    <source>
        <dbReference type="Google" id="ProtNLM"/>
    </source>
</evidence>
<reference evidence="1 2" key="1">
    <citation type="journal article" date="2017" name="Int. J. Syst. Evol. Microbiol.">
        <title>Gemmobacter straminiformis sp. nov., isolated from an artificial fountain.</title>
        <authorList>
            <person name="Kang J.Y."/>
            <person name="Kim M.J."/>
            <person name="Chun J."/>
            <person name="Son K.P."/>
            <person name="Jahng K.Y."/>
        </authorList>
    </citation>
    <scope>NUCLEOTIDE SEQUENCE [LARGE SCALE GENOMIC DNA]</scope>
    <source>
        <strain evidence="1 2">CAM-8</strain>
    </source>
</reference>
<evidence type="ECO:0000313" key="1">
    <source>
        <dbReference type="EMBL" id="MBC2834796.1"/>
    </source>
</evidence>
<gene>
    <name evidence="1" type="ORF">H7F16_04710</name>
</gene>
<sequence length="158" mass="16540">MSKRMVIIWSALGFLSLGGGFGVGAYLVLRPVPPPAFAPKPEEAAPEEKGMLVYVPLEDQLAVAVAEQPVRVMLTLGVSVRGSLEELVVLQEAVKTKKAAVMAALLVAAQAEVVKGAEPAVLLERLPAPLRDAVNGVIGTAELPEPVEEVLITGLVTQ</sequence>
<protein>
    <recommendedName>
        <fullName evidence="3">Flagellar protein FliL</fullName>
    </recommendedName>
</protein>
<dbReference type="RefSeq" id="WP_185796369.1">
    <property type="nucleotide sequence ID" value="NZ_JACLQD010000001.1"/>
</dbReference>
<accession>A0A842I563</accession>
<proteinExistence type="predicted"/>
<name>A0A842I563_9RHOB</name>
<dbReference type="Proteomes" id="UP000555411">
    <property type="component" value="Unassembled WGS sequence"/>
</dbReference>